<comment type="similarity">
    <text evidence="1">Belongs to the short-chain dehydrogenases/reductases (SDR) family.</text>
</comment>
<keyword evidence="2" id="KW-0560">Oxidoreductase</keyword>
<dbReference type="PANTHER" id="PTHR43477:SF1">
    <property type="entry name" value="DIHYDROANTICAPSIN 7-DEHYDROGENASE"/>
    <property type="match status" value="1"/>
</dbReference>
<keyword evidence="4" id="KW-1185">Reference proteome</keyword>
<evidence type="ECO:0000313" key="3">
    <source>
        <dbReference type="EMBL" id="PSC69382.1"/>
    </source>
</evidence>
<dbReference type="PANTHER" id="PTHR43477">
    <property type="entry name" value="DIHYDROANTICAPSIN 7-DEHYDROGENASE"/>
    <property type="match status" value="1"/>
</dbReference>
<dbReference type="AlphaFoldDB" id="A0A2P6V5M3"/>
<dbReference type="GO" id="GO:0016491">
    <property type="term" value="F:oxidoreductase activity"/>
    <property type="evidence" value="ECO:0007669"/>
    <property type="project" value="UniProtKB-KW"/>
</dbReference>
<organism evidence="3 4">
    <name type="scientific">Micractinium conductrix</name>
    <dbReference type="NCBI Taxonomy" id="554055"/>
    <lineage>
        <taxon>Eukaryota</taxon>
        <taxon>Viridiplantae</taxon>
        <taxon>Chlorophyta</taxon>
        <taxon>core chlorophytes</taxon>
        <taxon>Trebouxiophyceae</taxon>
        <taxon>Chlorellales</taxon>
        <taxon>Chlorellaceae</taxon>
        <taxon>Chlorella clade</taxon>
        <taxon>Micractinium</taxon>
    </lineage>
</organism>
<gene>
    <name evidence="3" type="ORF">C2E20_7144</name>
</gene>
<comment type="caution">
    <text evidence="3">The sequence shown here is derived from an EMBL/GenBank/DDBJ whole genome shotgun (WGS) entry which is preliminary data.</text>
</comment>
<evidence type="ECO:0000256" key="1">
    <source>
        <dbReference type="ARBA" id="ARBA00006484"/>
    </source>
</evidence>
<sequence>MALRQQLLIITGASGIVGSGMARAFLEAGTTVVAPARSPPSQAKVQAELAGWLADGQLHVPVADWGSVEGAAALASFVEQLGGGGGGVDHVVSIAGGVARDAGPAIATRVAPHVWLAKAAVPLLAERHTSSYTVVSGMMGEFCPWPEGALTAISSAAVYGVSAALRAELAGRPPRCNEIRIGTVIRRDSQSEHPLLPGRPAVPSSRVAAVAVGLAAGWQRDQLV</sequence>
<dbReference type="InterPro" id="IPR002347">
    <property type="entry name" value="SDR_fam"/>
</dbReference>
<dbReference type="SUPFAM" id="SSF51735">
    <property type="entry name" value="NAD(P)-binding Rossmann-fold domains"/>
    <property type="match status" value="1"/>
</dbReference>
<protein>
    <submittedName>
        <fullName evidence="3">SDR family oxidoreductase</fullName>
    </submittedName>
</protein>
<proteinExistence type="inferred from homology"/>
<name>A0A2P6V5M3_9CHLO</name>
<dbReference type="Proteomes" id="UP000239649">
    <property type="component" value="Unassembled WGS sequence"/>
</dbReference>
<evidence type="ECO:0000256" key="2">
    <source>
        <dbReference type="ARBA" id="ARBA00023002"/>
    </source>
</evidence>
<reference evidence="3 4" key="1">
    <citation type="journal article" date="2018" name="Plant J.">
        <title>Genome sequences of Chlorella sorokiniana UTEX 1602 and Micractinium conductrix SAG 241.80: implications to maltose excretion by a green alga.</title>
        <authorList>
            <person name="Arriola M.B."/>
            <person name="Velmurugan N."/>
            <person name="Zhang Y."/>
            <person name="Plunkett M.H."/>
            <person name="Hondzo H."/>
            <person name="Barney B.M."/>
        </authorList>
    </citation>
    <scope>NUCLEOTIDE SEQUENCE [LARGE SCALE GENOMIC DNA]</scope>
    <source>
        <strain evidence="3 4">SAG 241.80</strain>
    </source>
</reference>
<dbReference type="OrthoDB" id="2735536at2759"/>
<dbReference type="Pfam" id="PF00106">
    <property type="entry name" value="adh_short"/>
    <property type="match status" value="1"/>
</dbReference>
<dbReference type="InterPro" id="IPR036291">
    <property type="entry name" value="NAD(P)-bd_dom_sf"/>
</dbReference>
<dbReference type="InterPro" id="IPR051122">
    <property type="entry name" value="SDR_DHRS6-like"/>
</dbReference>
<accession>A0A2P6V5M3</accession>
<dbReference type="EMBL" id="LHPF02000027">
    <property type="protein sequence ID" value="PSC69382.1"/>
    <property type="molecule type" value="Genomic_DNA"/>
</dbReference>
<dbReference type="Gene3D" id="3.40.50.720">
    <property type="entry name" value="NAD(P)-binding Rossmann-like Domain"/>
    <property type="match status" value="1"/>
</dbReference>
<evidence type="ECO:0000313" key="4">
    <source>
        <dbReference type="Proteomes" id="UP000239649"/>
    </source>
</evidence>
<dbReference type="CDD" id="cd05233">
    <property type="entry name" value="SDR_c"/>
    <property type="match status" value="1"/>
</dbReference>